<evidence type="ECO:0000313" key="3">
    <source>
        <dbReference type="EMBL" id="AUB35099.1"/>
    </source>
</evidence>
<dbReference type="AlphaFoldDB" id="A0A2K8SI27"/>
<evidence type="ECO:0000313" key="4">
    <source>
        <dbReference type="Proteomes" id="UP000232003"/>
    </source>
</evidence>
<name>A0A2K8SI27_9NOSO</name>
<dbReference type="GO" id="GO:0016491">
    <property type="term" value="F:oxidoreductase activity"/>
    <property type="evidence" value="ECO:0007669"/>
    <property type="project" value="UniProtKB-KW"/>
</dbReference>
<dbReference type="InterPro" id="IPR036812">
    <property type="entry name" value="NAD(P)_OxRdtase_dom_sf"/>
</dbReference>
<gene>
    <name evidence="3" type="ORF">COO91_00953</name>
</gene>
<dbReference type="InterPro" id="IPR023210">
    <property type="entry name" value="NADP_OxRdtase_dom"/>
</dbReference>
<accession>A0A2K8SI27</accession>
<dbReference type="Proteomes" id="UP000232003">
    <property type="component" value="Chromosome"/>
</dbReference>
<organism evidence="3 4">
    <name type="scientific">Nostoc flagelliforme CCNUN1</name>
    <dbReference type="NCBI Taxonomy" id="2038116"/>
    <lineage>
        <taxon>Bacteria</taxon>
        <taxon>Bacillati</taxon>
        <taxon>Cyanobacteriota</taxon>
        <taxon>Cyanophyceae</taxon>
        <taxon>Nostocales</taxon>
        <taxon>Nostocaceae</taxon>
        <taxon>Nostoc</taxon>
    </lineage>
</organism>
<sequence>MSKGYRNITTLLSIPTKSRANRMTKYVNIGKTGLKVSRITLGTMTYGSRKLREWVLEEEESRPFIKLALELGINFFDTADVYSLGASEEIVGRALKDFAKRDQVVIATKVHGKVGDGPNDRGLSRKHIFDSIDASLRRLQTDYVDLYQIHRWDYETPIEETLEALHDIVKAGKVRYLGISSVYAWQFAKALYTADIHGWTRFVSIQNHYNLVYREEEREVIPLALDQGIGIIPWSPLARGFLAGNRSKSDHGQTLRAKTDEFAHKLYYQDSDFQIVDRVVELAGKRGVKPTQIALAWLLHQPGVTSPIIGASKIEHLKEAVEAVDLELSDEERKFLEEPYTPHPILGHQHPSGNRP</sequence>
<feature type="domain" description="NADP-dependent oxidoreductase" evidence="2">
    <location>
        <begin position="38"/>
        <end position="335"/>
    </location>
</feature>
<dbReference type="InterPro" id="IPR050523">
    <property type="entry name" value="AKR_Detox_Biosynth"/>
</dbReference>
<dbReference type="GO" id="GO:0005829">
    <property type="term" value="C:cytosol"/>
    <property type="evidence" value="ECO:0007669"/>
    <property type="project" value="UniProtKB-ARBA"/>
</dbReference>
<keyword evidence="4" id="KW-1185">Reference proteome</keyword>
<dbReference type="PANTHER" id="PTHR43364:SF4">
    <property type="entry name" value="NAD(P)-LINKED OXIDOREDUCTASE SUPERFAMILY PROTEIN"/>
    <property type="match status" value="1"/>
</dbReference>
<dbReference type="KEGG" id="nfl:COO91_00953"/>
<dbReference type="CDD" id="cd19079">
    <property type="entry name" value="AKR_EcYajO-like"/>
    <property type="match status" value="1"/>
</dbReference>
<keyword evidence="1" id="KW-0560">Oxidoreductase</keyword>
<dbReference type="PANTHER" id="PTHR43364">
    <property type="entry name" value="NADH-SPECIFIC METHYLGLYOXAL REDUCTASE-RELATED"/>
    <property type="match status" value="1"/>
</dbReference>
<dbReference type="EMBL" id="CP024785">
    <property type="protein sequence ID" value="AUB35099.1"/>
    <property type="molecule type" value="Genomic_DNA"/>
</dbReference>
<dbReference type="Pfam" id="PF00248">
    <property type="entry name" value="Aldo_ket_red"/>
    <property type="match status" value="1"/>
</dbReference>
<proteinExistence type="predicted"/>
<evidence type="ECO:0000256" key="1">
    <source>
        <dbReference type="ARBA" id="ARBA00023002"/>
    </source>
</evidence>
<reference evidence="3 4" key="1">
    <citation type="submission" date="2017-11" db="EMBL/GenBank/DDBJ databases">
        <title>Complete genome of a free-living desiccation-tolerant cyanobacterium and its photosynthetic adaptation to extreme terrestrial habitat.</title>
        <authorList>
            <person name="Shang J."/>
        </authorList>
    </citation>
    <scope>NUCLEOTIDE SEQUENCE [LARGE SCALE GENOMIC DNA]</scope>
    <source>
        <strain evidence="3 4">CCNUN1</strain>
    </source>
</reference>
<dbReference type="Gene3D" id="3.20.20.100">
    <property type="entry name" value="NADP-dependent oxidoreductase domain"/>
    <property type="match status" value="1"/>
</dbReference>
<dbReference type="FunFam" id="3.20.20.100:FF:000004">
    <property type="entry name" value="Oxidoreductase, aldo/keto reductase"/>
    <property type="match status" value="1"/>
</dbReference>
<dbReference type="PRINTS" id="PR00069">
    <property type="entry name" value="ALDKETRDTASE"/>
</dbReference>
<dbReference type="SUPFAM" id="SSF51430">
    <property type="entry name" value="NAD(P)-linked oxidoreductase"/>
    <property type="match status" value="1"/>
</dbReference>
<protein>
    <submittedName>
        <fullName evidence="3">Putative oxidoreductase</fullName>
    </submittedName>
</protein>
<dbReference type="InterPro" id="IPR020471">
    <property type="entry name" value="AKR"/>
</dbReference>
<evidence type="ECO:0000259" key="2">
    <source>
        <dbReference type="Pfam" id="PF00248"/>
    </source>
</evidence>